<protein>
    <submittedName>
        <fullName evidence="4">Tripartite tricarboxylate transporter substrate binding protein TctC</fullName>
    </submittedName>
</protein>
<feature type="region of interest" description="Disordered" evidence="2">
    <location>
        <begin position="1"/>
        <end position="22"/>
    </location>
</feature>
<dbReference type="Proteomes" id="UP001500467">
    <property type="component" value="Unassembled WGS sequence"/>
</dbReference>
<evidence type="ECO:0000313" key="5">
    <source>
        <dbReference type="Proteomes" id="UP001500467"/>
    </source>
</evidence>
<dbReference type="InterPro" id="IPR042100">
    <property type="entry name" value="Bug_dom1"/>
</dbReference>
<dbReference type="CDD" id="cd07012">
    <property type="entry name" value="PBP2_Bug_TTT"/>
    <property type="match status" value="1"/>
</dbReference>
<dbReference type="PIRSF" id="PIRSF017082">
    <property type="entry name" value="YflP"/>
    <property type="match status" value="1"/>
</dbReference>
<dbReference type="Gene3D" id="3.40.190.10">
    <property type="entry name" value="Periplasmic binding protein-like II"/>
    <property type="match status" value="1"/>
</dbReference>
<evidence type="ECO:0000256" key="1">
    <source>
        <dbReference type="ARBA" id="ARBA00006987"/>
    </source>
</evidence>
<dbReference type="RefSeq" id="WP_253857688.1">
    <property type="nucleotide sequence ID" value="NZ_BAAALM010000015.1"/>
</dbReference>
<dbReference type="Gene3D" id="3.40.190.150">
    <property type="entry name" value="Bordetella uptake gene, domain 1"/>
    <property type="match status" value="1"/>
</dbReference>
<dbReference type="EMBL" id="BAAALM010000015">
    <property type="protein sequence ID" value="GAA1213153.1"/>
    <property type="molecule type" value="Genomic_DNA"/>
</dbReference>
<comment type="similarity">
    <text evidence="1">Belongs to the UPF0065 (bug) family.</text>
</comment>
<accession>A0ABN1VIR6</accession>
<organism evidence="4 5">
    <name type="scientific">Prauserella alba</name>
    <dbReference type="NCBI Taxonomy" id="176898"/>
    <lineage>
        <taxon>Bacteria</taxon>
        <taxon>Bacillati</taxon>
        <taxon>Actinomycetota</taxon>
        <taxon>Actinomycetes</taxon>
        <taxon>Pseudonocardiales</taxon>
        <taxon>Pseudonocardiaceae</taxon>
        <taxon>Prauserella</taxon>
    </lineage>
</organism>
<name>A0ABN1VIR6_9PSEU</name>
<dbReference type="Pfam" id="PF03401">
    <property type="entry name" value="TctC"/>
    <property type="match status" value="1"/>
</dbReference>
<dbReference type="SUPFAM" id="SSF53850">
    <property type="entry name" value="Periplasmic binding protein-like II"/>
    <property type="match status" value="1"/>
</dbReference>
<sequence>MDRAHDVTDTDPDDPGGGRRARRGRLGMVVYGVVATLVIGAGVAASVARGGVTADIRSNATLIAPAAAGGGWDTFMREAQESMRENGLGSNIQVVNVPGAAGTIGLTRLSTMTGRPDAAMVGGTGLVAGVEQTGSQVRMDDVTPIARVVEEYDVVVVPANSPYQNLQQLIDAWREDPAEIAFTGGGSFDELVMAQLASAAGIEPAETTYIPKSGGGEVTQALVTGTADAATSGYLDVDDQIEAGRLRPLALAAKEPIDGLDVPTLPELGYDVTLANWRGVFAPPGISDEQAEVIREVFQEVTTTSEWQDAVARNEWNEVWLDGAEFRRFLDEQEELVKSLYKELGR</sequence>
<gene>
    <name evidence="4" type="primary">tctC</name>
    <name evidence="4" type="ORF">GCM10009675_38430</name>
</gene>
<evidence type="ECO:0000256" key="3">
    <source>
        <dbReference type="SAM" id="Phobius"/>
    </source>
</evidence>
<dbReference type="PANTHER" id="PTHR42928">
    <property type="entry name" value="TRICARBOXYLATE-BINDING PROTEIN"/>
    <property type="match status" value="1"/>
</dbReference>
<keyword evidence="5" id="KW-1185">Reference proteome</keyword>
<keyword evidence="3" id="KW-0812">Transmembrane</keyword>
<reference evidence="4 5" key="1">
    <citation type="journal article" date="2019" name="Int. J. Syst. Evol. Microbiol.">
        <title>The Global Catalogue of Microorganisms (GCM) 10K type strain sequencing project: providing services to taxonomists for standard genome sequencing and annotation.</title>
        <authorList>
            <consortium name="The Broad Institute Genomics Platform"/>
            <consortium name="The Broad Institute Genome Sequencing Center for Infectious Disease"/>
            <person name="Wu L."/>
            <person name="Ma J."/>
        </authorList>
    </citation>
    <scope>NUCLEOTIDE SEQUENCE [LARGE SCALE GENOMIC DNA]</scope>
    <source>
        <strain evidence="4 5">JCM 13022</strain>
    </source>
</reference>
<evidence type="ECO:0000256" key="2">
    <source>
        <dbReference type="SAM" id="MobiDB-lite"/>
    </source>
</evidence>
<comment type="caution">
    <text evidence="4">The sequence shown here is derived from an EMBL/GenBank/DDBJ whole genome shotgun (WGS) entry which is preliminary data.</text>
</comment>
<feature type="transmembrane region" description="Helical" evidence="3">
    <location>
        <begin position="28"/>
        <end position="48"/>
    </location>
</feature>
<keyword evidence="3" id="KW-1133">Transmembrane helix</keyword>
<dbReference type="PANTHER" id="PTHR42928:SF3">
    <property type="entry name" value="UPF0065 PROTEIN YFLP"/>
    <property type="match status" value="1"/>
</dbReference>
<keyword evidence="3" id="KW-0472">Membrane</keyword>
<proteinExistence type="inferred from homology"/>
<evidence type="ECO:0000313" key="4">
    <source>
        <dbReference type="EMBL" id="GAA1213153.1"/>
    </source>
</evidence>
<dbReference type="InterPro" id="IPR005064">
    <property type="entry name" value="BUG"/>
</dbReference>